<dbReference type="InterPro" id="IPR050951">
    <property type="entry name" value="Retrovirus_Pol_polyprotein"/>
</dbReference>
<dbReference type="InterPro" id="IPR000953">
    <property type="entry name" value="Chromo/chromo_shadow_dom"/>
</dbReference>
<dbReference type="Gene3D" id="3.30.420.10">
    <property type="entry name" value="Ribonuclease H-like superfamily/Ribonuclease H"/>
    <property type="match status" value="1"/>
</dbReference>
<evidence type="ECO:0000313" key="5">
    <source>
        <dbReference type="EMBL" id="KAF7302341.1"/>
    </source>
</evidence>
<keyword evidence="1" id="KW-0694">RNA-binding</keyword>
<dbReference type="InterPro" id="IPR016197">
    <property type="entry name" value="Chromo-like_dom_sf"/>
</dbReference>
<dbReference type="GO" id="GO:0003723">
    <property type="term" value="F:RNA binding"/>
    <property type="evidence" value="ECO:0007669"/>
    <property type="project" value="UniProtKB-KW"/>
</dbReference>
<name>A0A8H6W4A6_MYCCL</name>
<reference evidence="5" key="1">
    <citation type="submission" date="2020-05" db="EMBL/GenBank/DDBJ databases">
        <title>Mycena genomes resolve the evolution of fungal bioluminescence.</title>
        <authorList>
            <person name="Tsai I.J."/>
        </authorList>
    </citation>
    <scope>NUCLEOTIDE SEQUENCE</scope>
    <source>
        <strain evidence="5">110903Hualien_Pintung</strain>
    </source>
</reference>
<keyword evidence="5" id="KW-0808">Transferase</keyword>
<keyword evidence="5" id="KW-0695">RNA-directed DNA polymerase</keyword>
<evidence type="ECO:0000256" key="1">
    <source>
        <dbReference type="ARBA" id="ARBA00022884"/>
    </source>
</evidence>
<dbReference type="Proteomes" id="UP000613580">
    <property type="component" value="Unassembled WGS sequence"/>
</dbReference>
<feature type="domain" description="Integrase catalytic" evidence="4">
    <location>
        <begin position="32"/>
        <end position="194"/>
    </location>
</feature>
<keyword evidence="5" id="KW-0548">Nucleotidyltransferase</keyword>
<sequence length="486" mass="54155">MRDELETAYIPACPDCQRNKSSTKRKAGPLHPLPVPDGRCDSVAIDFIGPLPEDSGFNCCATLTDRLGSEFRFVPTRTNVTAEDFALQFFENWYCENGLPQEIVSDRDKIFVSKFWRALHKLTGVKLKMSTAYHPETDGSSERTNKTLIQCLRYHVSAAQNNWVRALPRVRFNMMSTVNASTGFAPFQLRFGQMPRVIPALGTIKPLDRTRDAKAAEKLLALLHDDIAEARDNLLLAKASQAHQANKTRLPTPNYKVGDRVSLATRKRRKHFLASGKKRVAKFMVRNEGPYKITAVHNECSTVTLDLGPNSKMYPVFHTAEVTPWNENDNALFPGRELTHPGPVVTLDGQEEFYVDEIIDKRERYGNTEYRVRWRGYGRESDDWLDESELVDSAHLEAFQNGLSQSGISDLPDPNIADTFSDPPADSPALQDSTVPDRPNGVCDDAPTHSAAYPAGPASPPPRYGLRKRVGGKVPSRVRGSTTSAA</sequence>
<evidence type="ECO:0000259" key="4">
    <source>
        <dbReference type="PROSITE" id="PS50994"/>
    </source>
</evidence>
<protein>
    <submittedName>
        <fullName evidence="5">Reverse transcriptase-RNase H-integrase</fullName>
    </submittedName>
</protein>
<dbReference type="Pfam" id="PF00385">
    <property type="entry name" value="Chromo"/>
    <property type="match status" value="1"/>
</dbReference>
<dbReference type="SUPFAM" id="SSF53098">
    <property type="entry name" value="Ribonuclease H-like"/>
    <property type="match status" value="1"/>
</dbReference>
<dbReference type="InterPro" id="IPR012337">
    <property type="entry name" value="RNaseH-like_sf"/>
</dbReference>
<dbReference type="SMART" id="SM00298">
    <property type="entry name" value="CHROMO"/>
    <property type="match status" value="1"/>
</dbReference>
<gene>
    <name evidence="5" type="ORF">HMN09_00867700</name>
</gene>
<dbReference type="PROSITE" id="PS50013">
    <property type="entry name" value="CHROMO_2"/>
    <property type="match status" value="1"/>
</dbReference>
<organism evidence="5 6">
    <name type="scientific">Mycena chlorophos</name>
    <name type="common">Agaric fungus</name>
    <name type="synonym">Agaricus chlorophos</name>
    <dbReference type="NCBI Taxonomy" id="658473"/>
    <lineage>
        <taxon>Eukaryota</taxon>
        <taxon>Fungi</taxon>
        <taxon>Dikarya</taxon>
        <taxon>Basidiomycota</taxon>
        <taxon>Agaricomycotina</taxon>
        <taxon>Agaricomycetes</taxon>
        <taxon>Agaricomycetidae</taxon>
        <taxon>Agaricales</taxon>
        <taxon>Marasmiineae</taxon>
        <taxon>Mycenaceae</taxon>
        <taxon>Mycena</taxon>
    </lineage>
</organism>
<dbReference type="GO" id="GO:0003964">
    <property type="term" value="F:RNA-directed DNA polymerase activity"/>
    <property type="evidence" value="ECO:0007669"/>
    <property type="project" value="UniProtKB-KW"/>
</dbReference>
<feature type="region of interest" description="Disordered" evidence="2">
    <location>
        <begin position="404"/>
        <end position="486"/>
    </location>
</feature>
<dbReference type="OrthoDB" id="3268967at2759"/>
<dbReference type="InterPro" id="IPR036397">
    <property type="entry name" value="RNaseH_sf"/>
</dbReference>
<dbReference type="InterPro" id="IPR001584">
    <property type="entry name" value="Integrase_cat-core"/>
</dbReference>
<feature type="domain" description="Chromo" evidence="3">
    <location>
        <begin position="353"/>
        <end position="401"/>
    </location>
</feature>
<dbReference type="Gene3D" id="2.40.50.40">
    <property type="match status" value="1"/>
</dbReference>
<dbReference type="GO" id="GO:0006338">
    <property type="term" value="P:chromatin remodeling"/>
    <property type="evidence" value="ECO:0007669"/>
    <property type="project" value="UniProtKB-ARBA"/>
</dbReference>
<dbReference type="CDD" id="cd00024">
    <property type="entry name" value="CD_CSD"/>
    <property type="match status" value="1"/>
</dbReference>
<dbReference type="PROSITE" id="PS50994">
    <property type="entry name" value="INTEGRASE"/>
    <property type="match status" value="1"/>
</dbReference>
<dbReference type="PANTHER" id="PTHR37984:SF15">
    <property type="entry name" value="INTEGRASE CATALYTIC DOMAIN-CONTAINING PROTEIN"/>
    <property type="match status" value="1"/>
</dbReference>
<dbReference type="PANTHER" id="PTHR37984">
    <property type="entry name" value="PROTEIN CBG26694"/>
    <property type="match status" value="1"/>
</dbReference>
<proteinExistence type="predicted"/>
<dbReference type="AlphaFoldDB" id="A0A8H6W4A6"/>
<evidence type="ECO:0000313" key="6">
    <source>
        <dbReference type="Proteomes" id="UP000613580"/>
    </source>
</evidence>
<dbReference type="EMBL" id="JACAZE010000012">
    <property type="protein sequence ID" value="KAF7302341.1"/>
    <property type="molecule type" value="Genomic_DNA"/>
</dbReference>
<accession>A0A8H6W4A6</accession>
<evidence type="ECO:0000259" key="3">
    <source>
        <dbReference type="PROSITE" id="PS50013"/>
    </source>
</evidence>
<comment type="caution">
    <text evidence="5">The sequence shown here is derived from an EMBL/GenBank/DDBJ whole genome shotgun (WGS) entry which is preliminary data.</text>
</comment>
<evidence type="ECO:0000256" key="2">
    <source>
        <dbReference type="SAM" id="MobiDB-lite"/>
    </source>
</evidence>
<dbReference type="SUPFAM" id="SSF54160">
    <property type="entry name" value="Chromo domain-like"/>
    <property type="match status" value="1"/>
</dbReference>
<keyword evidence="6" id="KW-1185">Reference proteome</keyword>
<dbReference type="InterPro" id="IPR023780">
    <property type="entry name" value="Chromo_domain"/>
</dbReference>
<dbReference type="GO" id="GO:0005634">
    <property type="term" value="C:nucleus"/>
    <property type="evidence" value="ECO:0007669"/>
    <property type="project" value="UniProtKB-ARBA"/>
</dbReference>
<dbReference type="GO" id="GO:0015074">
    <property type="term" value="P:DNA integration"/>
    <property type="evidence" value="ECO:0007669"/>
    <property type="project" value="InterPro"/>
</dbReference>